<proteinExistence type="predicted"/>
<dbReference type="InterPro" id="IPR016032">
    <property type="entry name" value="Sig_transdc_resp-reg_C-effctor"/>
</dbReference>
<evidence type="ECO:0000256" key="6">
    <source>
        <dbReference type="ARBA" id="ARBA00024867"/>
    </source>
</evidence>
<evidence type="ECO:0000259" key="9">
    <source>
        <dbReference type="PROSITE" id="PS50110"/>
    </source>
</evidence>
<evidence type="ECO:0000259" key="8">
    <source>
        <dbReference type="PROSITE" id="PS50043"/>
    </source>
</evidence>
<evidence type="ECO:0000256" key="1">
    <source>
        <dbReference type="ARBA" id="ARBA00018672"/>
    </source>
</evidence>
<dbReference type="InterPro" id="IPR011006">
    <property type="entry name" value="CheY-like_superfamily"/>
</dbReference>
<feature type="modified residue" description="4-aspartylphosphate" evidence="7">
    <location>
        <position position="55"/>
    </location>
</feature>
<dbReference type="PROSITE" id="PS50110">
    <property type="entry name" value="RESPONSE_REGULATORY"/>
    <property type="match status" value="1"/>
</dbReference>
<dbReference type="SUPFAM" id="SSF46894">
    <property type="entry name" value="C-terminal effector domain of the bipartite response regulators"/>
    <property type="match status" value="1"/>
</dbReference>
<dbReference type="InterPro" id="IPR058245">
    <property type="entry name" value="NreC/VraR/RcsB-like_REC"/>
</dbReference>
<dbReference type="Pfam" id="PF00196">
    <property type="entry name" value="GerE"/>
    <property type="match status" value="1"/>
</dbReference>
<accession>A0ABX2R6S6</accession>
<dbReference type="PANTHER" id="PTHR43214">
    <property type="entry name" value="TWO-COMPONENT RESPONSE REGULATOR"/>
    <property type="match status" value="1"/>
</dbReference>
<name>A0ABX2R6S6_9THEO</name>
<keyword evidence="2 7" id="KW-0597">Phosphoprotein</keyword>
<comment type="function">
    <text evidence="6">May play the central regulatory role in sporulation. It may be an element of the effector pathway responsible for the activation of sporulation genes in response to nutritional stress. Spo0A may act in concert with spo0H (a sigma factor) to control the expression of some genes that are critical to the sporulation process.</text>
</comment>
<evidence type="ECO:0000256" key="3">
    <source>
        <dbReference type="ARBA" id="ARBA00023015"/>
    </source>
</evidence>
<dbReference type="SUPFAM" id="SSF52172">
    <property type="entry name" value="CheY-like"/>
    <property type="match status" value="1"/>
</dbReference>
<dbReference type="PROSITE" id="PS50043">
    <property type="entry name" value="HTH_LUXR_2"/>
    <property type="match status" value="1"/>
</dbReference>
<dbReference type="SMART" id="SM00421">
    <property type="entry name" value="HTH_LUXR"/>
    <property type="match status" value="1"/>
</dbReference>
<evidence type="ECO:0000256" key="4">
    <source>
        <dbReference type="ARBA" id="ARBA00023125"/>
    </source>
</evidence>
<dbReference type="CDD" id="cd06170">
    <property type="entry name" value="LuxR_C_like"/>
    <property type="match status" value="1"/>
</dbReference>
<dbReference type="PROSITE" id="PS00622">
    <property type="entry name" value="HTH_LUXR_1"/>
    <property type="match status" value="1"/>
</dbReference>
<feature type="domain" description="Response regulatory" evidence="9">
    <location>
        <begin position="4"/>
        <end position="120"/>
    </location>
</feature>
<dbReference type="PRINTS" id="PR00038">
    <property type="entry name" value="HTHLUXR"/>
</dbReference>
<protein>
    <recommendedName>
        <fullName evidence="1">Stage 0 sporulation protein A homolog</fullName>
    </recommendedName>
</protein>
<dbReference type="Proteomes" id="UP000604066">
    <property type="component" value="Unassembled WGS sequence"/>
</dbReference>
<dbReference type="SMART" id="SM00448">
    <property type="entry name" value="REC"/>
    <property type="match status" value="1"/>
</dbReference>
<dbReference type="Gene3D" id="3.40.50.2300">
    <property type="match status" value="1"/>
</dbReference>
<feature type="domain" description="HTH luxR-type" evidence="8">
    <location>
        <begin position="139"/>
        <end position="204"/>
    </location>
</feature>
<keyword evidence="5" id="KW-0804">Transcription</keyword>
<evidence type="ECO:0000256" key="5">
    <source>
        <dbReference type="ARBA" id="ARBA00023163"/>
    </source>
</evidence>
<sequence>MKIKVLLAEDHHLVRRGLALLINSQPDMEVVGEVACGEDCCQAITAVSPDVVVLDLALPDIPGLKVLERLKCLKPMPKVIILTMYEELEFLEEALKLGAKGYLIKRAAEEELIRAVREVARGEYYIHPSLAGKMISRNALAAKCGLSPREMEVLVYWGKGLANEEIAKKLFISVKTVETHKTRIKEKLNLKTRADVVRYCLENNLI</sequence>
<evidence type="ECO:0000256" key="7">
    <source>
        <dbReference type="PROSITE-ProRule" id="PRU00169"/>
    </source>
</evidence>
<keyword evidence="11" id="KW-1185">Reference proteome</keyword>
<evidence type="ECO:0000313" key="11">
    <source>
        <dbReference type="Proteomes" id="UP000604066"/>
    </source>
</evidence>
<keyword evidence="3" id="KW-0805">Transcription regulation</keyword>
<dbReference type="InterPro" id="IPR000792">
    <property type="entry name" value="Tscrpt_reg_LuxR_C"/>
</dbReference>
<dbReference type="CDD" id="cd17535">
    <property type="entry name" value="REC_NarL-like"/>
    <property type="match status" value="1"/>
</dbReference>
<dbReference type="RefSeq" id="WP_028053098.1">
    <property type="nucleotide sequence ID" value="NZ_JACCBS010000001.1"/>
</dbReference>
<dbReference type="Pfam" id="PF00072">
    <property type="entry name" value="Response_reg"/>
    <property type="match status" value="1"/>
</dbReference>
<keyword evidence="4" id="KW-0238">DNA-binding</keyword>
<dbReference type="InterPro" id="IPR039420">
    <property type="entry name" value="WalR-like"/>
</dbReference>
<dbReference type="InterPro" id="IPR001789">
    <property type="entry name" value="Sig_transdc_resp-reg_receiver"/>
</dbReference>
<evidence type="ECO:0000313" key="10">
    <source>
        <dbReference type="EMBL" id="NYE56775.1"/>
    </source>
</evidence>
<dbReference type="PANTHER" id="PTHR43214:SF43">
    <property type="entry name" value="TWO-COMPONENT RESPONSE REGULATOR"/>
    <property type="match status" value="1"/>
</dbReference>
<reference evidence="10 11" key="1">
    <citation type="submission" date="2020-07" db="EMBL/GenBank/DDBJ databases">
        <title>Genomic Encyclopedia of Type Strains, Phase III (KMG-III): the genomes of soil and plant-associated and newly described type strains.</title>
        <authorList>
            <person name="Whitman W."/>
        </authorList>
    </citation>
    <scope>NUCLEOTIDE SEQUENCE [LARGE SCALE GENOMIC DNA]</scope>
    <source>
        <strain evidence="10 11">DSM 11255</strain>
    </source>
</reference>
<organism evidence="10 11">
    <name type="scientific">Carboxydothermus ferrireducens DSM 11255</name>
    <dbReference type="NCBI Taxonomy" id="1119529"/>
    <lineage>
        <taxon>Bacteria</taxon>
        <taxon>Bacillati</taxon>
        <taxon>Bacillota</taxon>
        <taxon>Clostridia</taxon>
        <taxon>Thermoanaerobacterales</taxon>
        <taxon>Thermoanaerobacteraceae</taxon>
        <taxon>Carboxydothermus</taxon>
    </lineage>
</organism>
<gene>
    <name evidence="10" type="ORF">HDG70_000481</name>
</gene>
<evidence type="ECO:0000256" key="2">
    <source>
        <dbReference type="ARBA" id="ARBA00022553"/>
    </source>
</evidence>
<comment type="caution">
    <text evidence="10">The sequence shown here is derived from an EMBL/GenBank/DDBJ whole genome shotgun (WGS) entry which is preliminary data.</text>
</comment>
<dbReference type="EMBL" id="JACCBS010000001">
    <property type="protein sequence ID" value="NYE56775.1"/>
    <property type="molecule type" value="Genomic_DNA"/>
</dbReference>